<dbReference type="AlphaFoldDB" id="A0A2K1PY70"/>
<organism evidence="2 3">
    <name type="scientific">Solilutibacter silvestris</name>
    <dbReference type="NCBI Taxonomy" id="1645665"/>
    <lineage>
        <taxon>Bacteria</taxon>
        <taxon>Pseudomonadati</taxon>
        <taxon>Pseudomonadota</taxon>
        <taxon>Gammaproteobacteria</taxon>
        <taxon>Lysobacterales</taxon>
        <taxon>Lysobacteraceae</taxon>
        <taxon>Solilutibacter</taxon>
    </lineage>
</organism>
<name>A0A2K1PY70_9GAMM</name>
<evidence type="ECO:0000256" key="1">
    <source>
        <dbReference type="SAM" id="MobiDB-lite"/>
    </source>
</evidence>
<feature type="compositionally biased region" description="Polar residues" evidence="1">
    <location>
        <begin position="152"/>
        <end position="166"/>
    </location>
</feature>
<feature type="region of interest" description="Disordered" evidence="1">
    <location>
        <begin position="152"/>
        <end position="173"/>
    </location>
</feature>
<dbReference type="RefSeq" id="WP_103075403.1">
    <property type="nucleotide sequence ID" value="NZ_NPZB01000002.1"/>
</dbReference>
<keyword evidence="3" id="KW-1185">Reference proteome</keyword>
<reference evidence="2 3" key="1">
    <citation type="submission" date="2017-08" db="EMBL/GenBank/DDBJ databases">
        <title>Lysobacter sylvestris genome.</title>
        <authorList>
            <person name="Zhang D.-C."/>
            <person name="Albuquerque L."/>
            <person name="Franca L."/>
            <person name="Froufe H.J.C."/>
            <person name="Barroso C."/>
            <person name="Egas C."/>
            <person name="Da Costa M."/>
            <person name="Margesin R."/>
        </authorList>
    </citation>
    <scope>NUCLEOTIDE SEQUENCE [LARGE SCALE GENOMIC DNA]</scope>
    <source>
        <strain evidence="2 3">AM20-91</strain>
    </source>
</reference>
<gene>
    <name evidence="2" type="ORF">Lysil_1909</name>
</gene>
<evidence type="ECO:0008006" key="4">
    <source>
        <dbReference type="Google" id="ProtNLM"/>
    </source>
</evidence>
<evidence type="ECO:0000313" key="3">
    <source>
        <dbReference type="Proteomes" id="UP000236220"/>
    </source>
</evidence>
<dbReference type="Pfam" id="PF06078">
    <property type="entry name" value="DUF937"/>
    <property type="match status" value="1"/>
</dbReference>
<dbReference type="InterPro" id="IPR009282">
    <property type="entry name" value="DUF937"/>
</dbReference>
<comment type="caution">
    <text evidence="2">The sequence shown here is derived from an EMBL/GenBank/DDBJ whole genome shotgun (WGS) entry which is preliminary data.</text>
</comment>
<dbReference type="Proteomes" id="UP000236220">
    <property type="component" value="Unassembled WGS sequence"/>
</dbReference>
<evidence type="ECO:0000313" key="2">
    <source>
        <dbReference type="EMBL" id="PNS07733.1"/>
    </source>
</evidence>
<dbReference type="EMBL" id="NPZB01000002">
    <property type="protein sequence ID" value="PNS07733.1"/>
    <property type="molecule type" value="Genomic_DNA"/>
</dbReference>
<protein>
    <recommendedName>
        <fullName evidence="4">DUF937 domain-containing protein</fullName>
    </recommendedName>
</protein>
<proteinExistence type="predicted"/>
<accession>A0A2K1PY70</accession>
<dbReference type="OrthoDB" id="8812842at2"/>
<sequence length="202" mass="19622">MSMIEDILSQMQGAPMQQVASQLGVDPAQAQQAVGAALPMIVGALGQNASQPGGAEVLAGVLGANHGDAAGGGLGGLLGSVLGSVTGQQAATPATDGGGILGHIFGGQEQQASNQVGQATGLGGDQAQTLMKIMAPIVMAYLAQRMFSHPDSNNAQSVSDVLQQEQAHTESGGGMLGQVLGSLGGNAGGLGGLLGSVLGGRS</sequence>